<reference evidence="4" key="1">
    <citation type="submission" date="2025-08" db="UniProtKB">
        <authorList>
            <consortium name="RefSeq"/>
        </authorList>
    </citation>
    <scope>IDENTIFICATION</scope>
    <source>
        <tissue evidence="4">Testes</tissue>
    </source>
</reference>
<protein>
    <submittedName>
        <fullName evidence="4">Immediate early response gene 5-like protein-like</fullName>
    </submittedName>
</protein>
<gene>
    <name evidence="4" type="primary">LOC102807144</name>
</gene>
<organism evidence="3 4">
    <name type="scientific">Saccoglossus kowalevskii</name>
    <name type="common">Acorn worm</name>
    <dbReference type="NCBI Taxonomy" id="10224"/>
    <lineage>
        <taxon>Eukaryota</taxon>
        <taxon>Metazoa</taxon>
        <taxon>Hemichordata</taxon>
        <taxon>Enteropneusta</taxon>
        <taxon>Harrimaniidae</taxon>
        <taxon>Saccoglossus</taxon>
    </lineage>
</organism>
<keyword evidence="3" id="KW-1185">Reference proteome</keyword>
<evidence type="ECO:0000313" key="4">
    <source>
        <dbReference type="RefSeq" id="XP_006818459.1"/>
    </source>
</evidence>
<evidence type="ECO:0000256" key="1">
    <source>
        <dbReference type="ARBA" id="ARBA00006186"/>
    </source>
</evidence>
<dbReference type="GeneID" id="102807144"/>
<evidence type="ECO:0000256" key="2">
    <source>
        <dbReference type="SAM" id="MobiDB-lite"/>
    </source>
</evidence>
<dbReference type="InterPro" id="IPR008653">
    <property type="entry name" value="IER"/>
</dbReference>
<name>A0ABM0MEL8_SACKO</name>
<sequence length="280" mass="31791">MSTDAQRLISVSFGKIASYRKQRGGLNLRKNLLVSYVIHNARTAIYEQMYGLQRTYDDSESEDRDELECTEDDDETAKPAWNDVVDNNDTSEQHENETAPKCEYEMDDERTADEDKENVMVTETNTPAKDKVEPEIQKDTCCHDRKILGEVNHSLCSQTCCNKRKRTELEDACESISPKRCKFEQDSESLEEHSMTVDQTQISNLVTRFNSGLSSLADGKDQHSSDSLSTENGANRNRLVSCLSHKNSTQLNTTTHLQQYSLPSTGVKCIENWARPIEAF</sequence>
<comment type="similarity">
    <text evidence="1">Belongs to the IER family.</text>
</comment>
<dbReference type="PANTHER" id="PTHR15895">
    <property type="entry name" value="IMMEDIATE EARLY RESPONSE GENE"/>
    <property type="match status" value="1"/>
</dbReference>
<feature type="region of interest" description="Disordered" evidence="2">
    <location>
        <begin position="56"/>
        <end position="104"/>
    </location>
</feature>
<dbReference type="Proteomes" id="UP000694865">
    <property type="component" value="Unplaced"/>
</dbReference>
<feature type="compositionally biased region" description="Acidic residues" evidence="2">
    <location>
        <begin position="58"/>
        <end position="75"/>
    </location>
</feature>
<dbReference type="RefSeq" id="XP_006818459.1">
    <property type="nucleotide sequence ID" value="XM_006818396.1"/>
</dbReference>
<proteinExistence type="inferred from homology"/>
<evidence type="ECO:0000313" key="3">
    <source>
        <dbReference type="Proteomes" id="UP000694865"/>
    </source>
</evidence>
<dbReference type="Pfam" id="PF05760">
    <property type="entry name" value="IER"/>
    <property type="match status" value="1"/>
</dbReference>
<feature type="compositionally biased region" description="Basic and acidic residues" evidence="2">
    <location>
        <begin position="91"/>
        <end position="104"/>
    </location>
</feature>
<accession>A0ABM0MEL8</accession>